<dbReference type="RefSeq" id="WP_079725616.1">
    <property type="nucleotide sequence ID" value="NZ_BMCL01000001.1"/>
</dbReference>
<dbReference type="STRING" id="428993.SAMN06296058_3211"/>
<organism evidence="2 3">
    <name type="scientific">Pseudoxanthomonas indica</name>
    <dbReference type="NCBI Taxonomy" id="428993"/>
    <lineage>
        <taxon>Bacteria</taxon>
        <taxon>Pseudomonadati</taxon>
        <taxon>Pseudomonadota</taxon>
        <taxon>Gammaproteobacteria</taxon>
        <taxon>Lysobacterales</taxon>
        <taxon>Lysobacteraceae</taxon>
        <taxon>Pseudoxanthomonas</taxon>
    </lineage>
</organism>
<dbReference type="Proteomes" id="UP000190341">
    <property type="component" value="Unassembled WGS sequence"/>
</dbReference>
<accession>A0A1T5LVU3</accession>
<feature type="transmembrane region" description="Helical" evidence="1">
    <location>
        <begin position="65"/>
        <end position="87"/>
    </location>
</feature>
<reference evidence="2 3" key="1">
    <citation type="submission" date="2017-02" db="EMBL/GenBank/DDBJ databases">
        <authorList>
            <person name="Peterson S.W."/>
        </authorList>
    </citation>
    <scope>NUCLEOTIDE SEQUENCE [LARGE SCALE GENOMIC DNA]</scope>
    <source>
        <strain evidence="2 3">P15</strain>
    </source>
</reference>
<dbReference type="Gene3D" id="1.20.58.130">
    <property type="match status" value="1"/>
</dbReference>
<dbReference type="OrthoDB" id="6903699at2"/>
<keyword evidence="1" id="KW-0812">Transmembrane</keyword>
<evidence type="ECO:0008006" key="4">
    <source>
        <dbReference type="Google" id="ProtNLM"/>
    </source>
</evidence>
<evidence type="ECO:0000256" key="1">
    <source>
        <dbReference type="SAM" id="Phobius"/>
    </source>
</evidence>
<keyword evidence="1" id="KW-0472">Membrane</keyword>
<protein>
    <recommendedName>
        <fullName evidence="4">Haemolysin XhlA</fullName>
    </recommendedName>
</protein>
<keyword evidence="1" id="KW-1133">Transmembrane helix</keyword>
<gene>
    <name evidence="2" type="ORF">SAMN06296058_3211</name>
</gene>
<evidence type="ECO:0000313" key="3">
    <source>
        <dbReference type="Proteomes" id="UP000190341"/>
    </source>
</evidence>
<dbReference type="EMBL" id="FUZV01000002">
    <property type="protein sequence ID" value="SKC80116.1"/>
    <property type="molecule type" value="Genomic_DNA"/>
</dbReference>
<keyword evidence="3" id="KW-1185">Reference proteome</keyword>
<proteinExistence type="predicted"/>
<evidence type="ECO:0000313" key="2">
    <source>
        <dbReference type="EMBL" id="SKC80116.1"/>
    </source>
</evidence>
<sequence>MDSRVIKLEADVGHIQSDIAAIKVEARENRQALLGMSLDVKNEFKEVRNEFKEVRKEMKDDFRNLFGALVVVALGLATLMAKGFGWIGG</sequence>
<dbReference type="AlphaFoldDB" id="A0A1T5LVU3"/>
<name>A0A1T5LVU3_9GAMM</name>